<feature type="transmembrane region" description="Helical" evidence="7">
    <location>
        <begin position="340"/>
        <end position="361"/>
    </location>
</feature>
<proteinExistence type="predicted"/>
<reference evidence="9 10" key="1">
    <citation type="journal article" date="2018" name="Sci. Rep.">
        <title>Comparative analysis of the Pocillopora damicornis genome highlights role of immune system in coral evolution.</title>
        <authorList>
            <person name="Cunning R."/>
            <person name="Bay R.A."/>
            <person name="Gillette P."/>
            <person name="Baker A.C."/>
            <person name="Traylor-Knowles N."/>
        </authorList>
    </citation>
    <scope>NUCLEOTIDE SEQUENCE [LARGE SCALE GENOMIC DNA]</scope>
    <source>
        <strain evidence="9">RSMAS</strain>
        <tissue evidence="9">Whole animal</tissue>
    </source>
</reference>
<keyword evidence="3 7" id="KW-0812">Transmembrane</keyword>
<protein>
    <recommendedName>
        <fullName evidence="8">Cytochrome b561 domain-containing protein</fullName>
    </recommendedName>
</protein>
<keyword evidence="10" id="KW-1185">Reference proteome</keyword>
<feature type="transmembrane region" description="Helical" evidence="7">
    <location>
        <begin position="200"/>
        <end position="223"/>
    </location>
</feature>
<comment type="caution">
    <text evidence="9">The sequence shown here is derived from an EMBL/GenBank/DDBJ whole genome shotgun (WGS) entry which is preliminary data.</text>
</comment>
<name>A0A3M6TRX9_POCDA</name>
<dbReference type="STRING" id="46731.A0A3M6TRX9"/>
<feature type="transmembrane region" description="Helical" evidence="7">
    <location>
        <begin position="315"/>
        <end position="334"/>
    </location>
</feature>
<keyword evidence="5 7" id="KW-1133">Transmembrane helix</keyword>
<organism evidence="9 10">
    <name type="scientific">Pocillopora damicornis</name>
    <name type="common">Cauliflower coral</name>
    <name type="synonym">Millepora damicornis</name>
    <dbReference type="NCBI Taxonomy" id="46731"/>
    <lineage>
        <taxon>Eukaryota</taxon>
        <taxon>Metazoa</taxon>
        <taxon>Cnidaria</taxon>
        <taxon>Anthozoa</taxon>
        <taxon>Hexacorallia</taxon>
        <taxon>Scleractinia</taxon>
        <taxon>Astrocoeniina</taxon>
        <taxon>Pocilloporidae</taxon>
        <taxon>Pocillopora</taxon>
    </lineage>
</organism>
<evidence type="ECO:0000256" key="1">
    <source>
        <dbReference type="ARBA" id="ARBA00004370"/>
    </source>
</evidence>
<sequence>SAEWAATEEKRDLGTKFVLVVKVCAEAYHMRKSELIVSMARHYAILNKFLIPGVFAVLLSKVLLCDGHLPQQRQSVKTSLTDGTDTIICSLQNGITQVGHYSVKGYQTPSRTTQKIKGLKIEQQSYEDGTIKCRFSREKQDGVMTSDLNNNLFVIFAQGPTGTGGSLREHSWKGHSMSPVNLEEIQSLEASVYDFSLLQIHAVLMVIAWVGFATIGMFIARYMKPVWGEKDLCGNRLWFQVHRAIMVITGLLTVIGVTLAFIYVGGWSKDAGAHPVIGIIVLSITIIQPIAATLRPPPYGERRWMFNWAHRSFGLIALALSVINIFLGSVLPAFHLESSAVYVMIVYLLVLAAVVMFEIYLACKQGKSVREYCVLSKPQEDEVDLTPVSASGTEIDVEKVLKLHTIMFGVLILALSIICVAMLLLITMHVEADDN</sequence>
<accession>A0A3M6TRX9</accession>
<dbReference type="SMART" id="SM00665">
    <property type="entry name" value="B561"/>
    <property type="match status" value="1"/>
</dbReference>
<feature type="transmembrane region" description="Helical" evidence="7">
    <location>
        <begin position="244"/>
        <end position="264"/>
    </location>
</feature>
<comment type="subcellular location">
    <subcellularLocation>
        <location evidence="1">Membrane</location>
    </subcellularLocation>
</comment>
<evidence type="ECO:0000313" key="9">
    <source>
        <dbReference type="EMBL" id="RMX44004.1"/>
    </source>
</evidence>
<evidence type="ECO:0000256" key="6">
    <source>
        <dbReference type="ARBA" id="ARBA00023136"/>
    </source>
</evidence>
<feature type="non-terminal residue" evidence="9">
    <location>
        <position position="1"/>
    </location>
</feature>
<keyword evidence="4" id="KW-0249">Electron transport</keyword>
<dbReference type="Proteomes" id="UP000275408">
    <property type="component" value="Unassembled WGS sequence"/>
</dbReference>
<evidence type="ECO:0000256" key="4">
    <source>
        <dbReference type="ARBA" id="ARBA00022982"/>
    </source>
</evidence>
<keyword evidence="6 7" id="KW-0472">Membrane</keyword>
<dbReference type="PANTHER" id="PTHR23130">
    <property type="entry name" value="CYTOCHROME B561 AND DOMON DOMAIN-CONTAINING PROTEIN"/>
    <property type="match status" value="1"/>
</dbReference>
<feature type="domain" description="Cytochrome b561" evidence="8">
    <location>
        <begin position="169"/>
        <end position="366"/>
    </location>
</feature>
<feature type="transmembrane region" description="Helical" evidence="7">
    <location>
        <begin position="276"/>
        <end position="294"/>
    </location>
</feature>
<evidence type="ECO:0000256" key="5">
    <source>
        <dbReference type="ARBA" id="ARBA00022989"/>
    </source>
</evidence>
<dbReference type="CDD" id="cd08760">
    <property type="entry name" value="Cyt_b561_FRRS1_like"/>
    <property type="match status" value="1"/>
</dbReference>
<evidence type="ECO:0000256" key="3">
    <source>
        <dbReference type="ARBA" id="ARBA00022692"/>
    </source>
</evidence>
<dbReference type="PANTHER" id="PTHR23130:SF171">
    <property type="entry name" value="OS01G0895300 PROTEIN"/>
    <property type="match status" value="1"/>
</dbReference>
<keyword evidence="2" id="KW-0813">Transport</keyword>
<evidence type="ECO:0000259" key="8">
    <source>
        <dbReference type="PROSITE" id="PS50939"/>
    </source>
</evidence>
<evidence type="ECO:0000256" key="2">
    <source>
        <dbReference type="ARBA" id="ARBA00022448"/>
    </source>
</evidence>
<dbReference type="EMBL" id="RCHS01003072">
    <property type="protein sequence ID" value="RMX44004.1"/>
    <property type="molecule type" value="Genomic_DNA"/>
</dbReference>
<dbReference type="Gene3D" id="1.20.120.1770">
    <property type="match status" value="1"/>
</dbReference>
<dbReference type="OrthoDB" id="2419613at2759"/>
<dbReference type="InterPro" id="IPR006593">
    <property type="entry name" value="Cyt_b561/ferric_Rdtase_TM"/>
</dbReference>
<dbReference type="PROSITE" id="PS50939">
    <property type="entry name" value="CYTOCHROME_B561"/>
    <property type="match status" value="1"/>
</dbReference>
<gene>
    <name evidence="9" type="ORF">pdam_00012972</name>
</gene>
<evidence type="ECO:0000313" key="10">
    <source>
        <dbReference type="Proteomes" id="UP000275408"/>
    </source>
</evidence>
<dbReference type="GO" id="GO:0016020">
    <property type="term" value="C:membrane"/>
    <property type="evidence" value="ECO:0007669"/>
    <property type="project" value="UniProtKB-SubCell"/>
</dbReference>
<evidence type="ECO:0000256" key="7">
    <source>
        <dbReference type="SAM" id="Phobius"/>
    </source>
</evidence>
<feature type="transmembrane region" description="Helical" evidence="7">
    <location>
        <begin position="406"/>
        <end position="430"/>
    </location>
</feature>
<dbReference type="AlphaFoldDB" id="A0A3M6TRX9"/>